<evidence type="ECO:0000313" key="11">
    <source>
        <dbReference type="EMBL" id="TCK85175.1"/>
    </source>
</evidence>
<proteinExistence type="inferred from homology"/>
<evidence type="ECO:0000256" key="1">
    <source>
        <dbReference type="ARBA" id="ARBA00002672"/>
    </source>
</evidence>
<feature type="transmembrane region" description="Helical" evidence="10">
    <location>
        <begin position="92"/>
        <end position="116"/>
    </location>
</feature>
<dbReference type="RefSeq" id="WP_132221161.1">
    <property type="nucleotide sequence ID" value="NZ_SMGO01000001.1"/>
</dbReference>
<comment type="subcellular location">
    <subcellularLocation>
        <location evidence="2">Cell membrane</location>
        <topology evidence="2">Multi-pass membrane protein</topology>
    </subcellularLocation>
</comment>
<accession>A0A4R1M0N4</accession>
<dbReference type="NCBIfam" id="TIGR01528">
    <property type="entry name" value="NMN_trans_PnuC"/>
    <property type="match status" value="1"/>
</dbReference>
<comment type="caution">
    <text evidence="11">The sequence shown here is derived from an EMBL/GenBank/DDBJ whole genome shotgun (WGS) entry which is preliminary data.</text>
</comment>
<evidence type="ECO:0000256" key="10">
    <source>
        <dbReference type="SAM" id="Phobius"/>
    </source>
</evidence>
<evidence type="ECO:0000256" key="2">
    <source>
        <dbReference type="ARBA" id="ARBA00004651"/>
    </source>
</evidence>
<reference evidence="11 12" key="1">
    <citation type="submission" date="2019-03" db="EMBL/GenBank/DDBJ databases">
        <title>Genomic Encyclopedia of Archaeal and Bacterial Type Strains, Phase II (KMG-II): from individual species to whole genera.</title>
        <authorList>
            <person name="Goeker M."/>
        </authorList>
    </citation>
    <scope>NUCLEOTIDE SEQUENCE [LARGE SCALE GENOMIC DNA]</scope>
    <source>
        <strain evidence="11 12">DSM 22554</strain>
    </source>
</reference>
<sequence length="196" mass="22764">MSLNTILEIISVIFGILYLTLMIRENIWCWIFGILASAITVYLYVHVTLYLEAGLNIYYILAGFYGWTYWYQHQNKEAISGKTNVPIRTWKLGNHVIAIVTSGILSVVLGIIMHQYTDSERPYIDATITVFSFVATYMEARKVLSTWHYWFLLNAASIFLQIDRGLYFFAILSVFYTIMSVYGFKRWKKTLISQSA</sequence>
<keyword evidence="8 10" id="KW-1133">Transmembrane helix</keyword>
<evidence type="ECO:0000256" key="8">
    <source>
        <dbReference type="ARBA" id="ARBA00022989"/>
    </source>
</evidence>
<evidence type="ECO:0000313" key="12">
    <source>
        <dbReference type="Proteomes" id="UP000294616"/>
    </source>
</evidence>
<comment type="similarity">
    <text evidence="3">Belongs to the nicotinamide ribonucleoside (NR) uptake permease (TC 4.B.1) family.</text>
</comment>
<evidence type="ECO:0000256" key="5">
    <source>
        <dbReference type="ARBA" id="ARBA00022448"/>
    </source>
</evidence>
<dbReference type="PANTHER" id="PTHR36122">
    <property type="entry name" value="NICOTINAMIDE RIBOSIDE TRANSPORTER PNUC"/>
    <property type="match status" value="1"/>
</dbReference>
<name>A0A4R1M0N4_9SPHI</name>
<organism evidence="11 12">
    <name type="scientific">Albibacterium bauzanense</name>
    <dbReference type="NCBI Taxonomy" id="653929"/>
    <lineage>
        <taxon>Bacteria</taxon>
        <taxon>Pseudomonadati</taxon>
        <taxon>Bacteroidota</taxon>
        <taxon>Sphingobacteriia</taxon>
        <taxon>Sphingobacteriales</taxon>
        <taxon>Sphingobacteriaceae</taxon>
        <taxon>Albibacterium</taxon>
    </lineage>
</organism>
<feature type="transmembrane region" description="Helical" evidence="10">
    <location>
        <begin position="28"/>
        <end position="47"/>
    </location>
</feature>
<evidence type="ECO:0000256" key="9">
    <source>
        <dbReference type="ARBA" id="ARBA00023136"/>
    </source>
</evidence>
<keyword evidence="12" id="KW-1185">Reference proteome</keyword>
<dbReference type="AlphaFoldDB" id="A0A4R1M0N4"/>
<dbReference type="InterPro" id="IPR006419">
    <property type="entry name" value="NMN_transpt_PnuC"/>
</dbReference>
<feature type="transmembrane region" description="Helical" evidence="10">
    <location>
        <begin position="166"/>
        <end position="184"/>
    </location>
</feature>
<dbReference type="GO" id="GO:0005886">
    <property type="term" value="C:plasma membrane"/>
    <property type="evidence" value="ECO:0007669"/>
    <property type="project" value="UniProtKB-SubCell"/>
</dbReference>
<evidence type="ECO:0000256" key="3">
    <source>
        <dbReference type="ARBA" id="ARBA00006669"/>
    </source>
</evidence>
<feature type="transmembrane region" description="Helical" evidence="10">
    <location>
        <begin position="6"/>
        <end position="23"/>
    </location>
</feature>
<gene>
    <name evidence="11" type="ORF">C8N28_0475</name>
</gene>
<dbReference type="GO" id="GO:0034257">
    <property type="term" value="F:nicotinamide riboside transmembrane transporter activity"/>
    <property type="evidence" value="ECO:0007669"/>
    <property type="project" value="InterPro"/>
</dbReference>
<feature type="transmembrane region" description="Helical" evidence="10">
    <location>
        <begin position="53"/>
        <end position="71"/>
    </location>
</feature>
<dbReference type="Pfam" id="PF04973">
    <property type="entry name" value="NMN_transporter"/>
    <property type="match status" value="1"/>
</dbReference>
<keyword evidence="6" id="KW-1003">Cell membrane</keyword>
<dbReference type="Proteomes" id="UP000294616">
    <property type="component" value="Unassembled WGS sequence"/>
</dbReference>
<dbReference type="OrthoDB" id="9791248at2"/>
<dbReference type="EMBL" id="SMGO01000001">
    <property type="protein sequence ID" value="TCK85175.1"/>
    <property type="molecule type" value="Genomic_DNA"/>
</dbReference>
<evidence type="ECO:0000256" key="7">
    <source>
        <dbReference type="ARBA" id="ARBA00022692"/>
    </source>
</evidence>
<dbReference type="PANTHER" id="PTHR36122:SF2">
    <property type="entry name" value="NICOTINAMIDE RIBOSIDE TRANSPORTER PNUC"/>
    <property type="match status" value="1"/>
</dbReference>
<evidence type="ECO:0000256" key="4">
    <source>
        <dbReference type="ARBA" id="ARBA00017522"/>
    </source>
</evidence>
<evidence type="ECO:0000256" key="6">
    <source>
        <dbReference type="ARBA" id="ARBA00022475"/>
    </source>
</evidence>
<keyword evidence="7 10" id="KW-0812">Transmembrane</keyword>
<comment type="function">
    <text evidence="1">Required for nicotinamide riboside transport across the inner membrane.</text>
</comment>
<keyword evidence="9 10" id="KW-0472">Membrane</keyword>
<keyword evidence="5" id="KW-0813">Transport</keyword>
<protein>
    <recommendedName>
        <fullName evidence="4">Nicotinamide riboside transporter PnuC</fullName>
    </recommendedName>
</protein>